<dbReference type="AlphaFoldDB" id="A0AAD7XI31"/>
<gene>
    <name evidence="2" type="ORF">CTAYLR_010795</name>
</gene>
<keyword evidence="3" id="KW-1185">Reference proteome</keyword>
<dbReference type="EMBL" id="JAQMWT010000604">
    <property type="protein sequence ID" value="KAJ8598964.1"/>
    <property type="molecule type" value="Genomic_DNA"/>
</dbReference>
<dbReference type="PANTHER" id="PTHR33598">
    <property type="entry name" value="OS02G0833400 PROTEIN"/>
    <property type="match status" value="1"/>
</dbReference>
<sequence length="198" mass="22004">MAELRNEVTELRRELALIDTEKTATARRDLLTYMRNMSQEQLGELTNDVTPDVLDGMKKLVYSITRGMGAATVEPGVVLRQSGQAMAQLCMWQLVMGYNLRELEVRDQLQQQLLGPAADTANADPACFLPVFNQPTNQPPACSDDGRGSTHQTPTSLLPPPFFPYGRRTKPGRSLVGEASRFFLLSSWWSITPSFARG</sequence>
<protein>
    <submittedName>
        <fullName evidence="2">Uncharacterized protein</fullName>
    </submittedName>
</protein>
<dbReference type="Pfam" id="PF05542">
    <property type="entry name" value="DUF760"/>
    <property type="match status" value="1"/>
</dbReference>
<evidence type="ECO:0000256" key="1">
    <source>
        <dbReference type="SAM" id="MobiDB-lite"/>
    </source>
</evidence>
<proteinExistence type="predicted"/>
<dbReference type="Proteomes" id="UP001230188">
    <property type="component" value="Unassembled WGS sequence"/>
</dbReference>
<feature type="region of interest" description="Disordered" evidence="1">
    <location>
        <begin position="138"/>
        <end position="163"/>
    </location>
</feature>
<organism evidence="2 3">
    <name type="scientific">Chrysophaeum taylorii</name>
    <dbReference type="NCBI Taxonomy" id="2483200"/>
    <lineage>
        <taxon>Eukaryota</taxon>
        <taxon>Sar</taxon>
        <taxon>Stramenopiles</taxon>
        <taxon>Ochrophyta</taxon>
        <taxon>Pelagophyceae</taxon>
        <taxon>Pelagomonadales</taxon>
        <taxon>Pelagomonadaceae</taxon>
        <taxon>Chrysophaeum</taxon>
    </lineage>
</organism>
<reference evidence="2" key="1">
    <citation type="submission" date="2023-01" db="EMBL/GenBank/DDBJ databases">
        <title>Metagenome sequencing of chrysophaentin producing Chrysophaeum taylorii.</title>
        <authorList>
            <person name="Davison J."/>
            <person name="Bewley C."/>
        </authorList>
    </citation>
    <scope>NUCLEOTIDE SEQUENCE</scope>
    <source>
        <strain evidence="2">NIES-1699</strain>
    </source>
</reference>
<accession>A0AAD7XI31</accession>
<evidence type="ECO:0000313" key="2">
    <source>
        <dbReference type="EMBL" id="KAJ8598964.1"/>
    </source>
</evidence>
<evidence type="ECO:0000313" key="3">
    <source>
        <dbReference type="Proteomes" id="UP001230188"/>
    </source>
</evidence>
<comment type="caution">
    <text evidence="2">The sequence shown here is derived from an EMBL/GenBank/DDBJ whole genome shotgun (WGS) entry which is preliminary data.</text>
</comment>
<dbReference type="PANTHER" id="PTHR33598:SF4">
    <property type="entry name" value="OS02G0833400 PROTEIN"/>
    <property type="match status" value="1"/>
</dbReference>
<dbReference type="InterPro" id="IPR008479">
    <property type="entry name" value="DUF760"/>
</dbReference>
<name>A0AAD7XI31_9STRA</name>